<accession>A0A109K373</accession>
<dbReference type="Proteomes" id="UP000068164">
    <property type="component" value="Unassembled WGS sequence"/>
</dbReference>
<proteinExistence type="predicted"/>
<sequence>MNPPTPAVTSGSSRQFWLQLLAVGLLHEVDAWTATQPKIAYEYSGTFVRSEPMMAARFAAMGFAKEQIDGLFAVASNL</sequence>
<dbReference type="AlphaFoldDB" id="A0A109K373"/>
<evidence type="ECO:0000313" key="1">
    <source>
        <dbReference type="EMBL" id="KWV59609.1"/>
    </source>
</evidence>
<keyword evidence="2" id="KW-1185">Reference proteome</keyword>
<gene>
    <name evidence="1" type="ORF">AS026_28430</name>
</gene>
<evidence type="ECO:0000313" key="2">
    <source>
        <dbReference type="Proteomes" id="UP000068164"/>
    </source>
</evidence>
<reference evidence="1 2" key="1">
    <citation type="submission" date="2015-11" db="EMBL/GenBank/DDBJ databases">
        <title>Draft Genome Sequence of the Strain BR 10423 (Rhizobium sp.) isolated from nodules of Mimosa pudica.</title>
        <authorList>
            <person name="Barauna A.C."/>
            <person name="Zilli J.E."/>
            <person name="Simoes-Araujo J.L."/>
            <person name="Reis V.M."/>
            <person name="James E.K."/>
            <person name="Reis F.B.Jr."/>
            <person name="Rouws L.F."/>
            <person name="Passos S.R."/>
            <person name="Gois S.R."/>
        </authorList>
    </citation>
    <scope>NUCLEOTIDE SEQUENCE [LARGE SCALE GENOMIC DNA]</scope>
    <source>
        <strain evidence="1 2">BR10423</strain>
    </source>
</reference>
<organism evidence="1 2">
    <name type="scientific">Rhizobium altiplani</name>
    <dbReference type="NCBI Taxonomy" id="1864509"/>
    <lineage>
        <taxon>Bacteria</taxon>
        <taxon>Pseudomonadati</taxon>
        <taxon>Pseudomonadota</taxon>
        <taxon>Alphaproteobacteria</taxon>
        <taxon>Hyphomicrobiales</taxon>
        <taxon>Rhizobiaceae</taxon>
        <taxon>Rhizobium/Agrobacterium group</taxon>
        <taxon>Rhizobium</taxon>
    </lineage>
</organism>
<protein>
    <submittedName>
        <fullName evidence="1">Uncharacterized protein</fullName>
    </submittedName>
</protein>
<comment type="caution">
    <text evidence="1">The sequence shown here is derived from an EMBL/GenBank/DDBJ whole genome shotgun (WGS) entry which is preliminary data.</text>
</comment>
<name>A0A109K373_9HYPH</name>
<dbReference type="EMBL" id="LNCD01000011">
    <property type="protein sequence ID" value="KWV59609.1"/>
    <property type="molecule type" value="Genomic_DNA"/>
</dbReference>
<dbReference type="OrthoDB" id="8448936at2"/>